<reference evidence="1" key="1">
    <citation type="submission" date="2020-09" db="EMBL/GenBank/DDBJ databases">
        <title>Novel species of Mucilaginibacter isolated from a glacier on the Tibetan Plateau.</title>
        <authorList>
            <person name="Liu Q."/>
            <person name="Xin Y.-H."/>
        </authorList>
    </citation>
    <scope>NUCLEOTIDE SEQUENCE</scope>
    <source>
        <strain evidence="1">ZB1P21</strain>
    </source>
</reference>
<organism evidence="1 2">
    <name type="scientific">Mucilaginibacter glaciei</name>
    <dbReference type="NCBI Taxonomy" id="2772109"/>
    <lineage>
        <taxon>Bacteria</taxon>
        <taxon>Pseudomonadati</taxon>
        <taxon>Bacteroidota</taxon>
        <taxon>Sphingobacteriia</taxon>
        <taxon>Sphingobacteriales</taxon>
        <taxon>Sphingobacteriaceae</taxon>
        <taxon>Mucilaginibacter</taxon>
    </lineage>
</organism>
<sequence>METGTKEKRKINSADAVAILKKSGVEIDEKKAREVLDLMYFFAKLM</sequence>
<evidence type="ECO:0000313" key="2">
    <source>
        <dbReference type="Proteomes" id="UP000619078"/>
    </source>
</evidence>
<keyword evidence="2" id="KW-1185">Reference proteome</keyword>
<dbReference type="Proteomes" id="UP000619078">
    <property type="component" value="Unassembled WGS sequence"/>
</dbReference>
<accession>A0A926NZN5</accession>
<comment type="caution">
    <text evidence="1">The sequence shown here is derived from an EMBL/GenBank/DDBJ whole genome shotgun (WGS) entry which is preliminary data.</text>
</comment>
<evidence type="ECO:0000313" key="1">
    <source>
        <dbReference type="EMBL" id="MBD1394624.1"/>
    </source>
</evidence>
<name>A0A926NZN5_9SPHI</name>
<dbReference type="RefSeq" id="WP_191164372.1">
    <property type="nucleotide sequence ID" value="NZ_JACWMX010000006.1"/>
</dbReference>
<gene>
    <name evidence="1" type="ORF">IDJ76_16065</name>
</gene>
<protein>
    <submittedName>
        <fullName evidence="1">Uncharacterized protein</fullName>
    </submittedName>
</protein>
<dbReference type="EMBL" id="JACWMX010000006">
    <property type="protein sequence ID" value="MBD1394624.1"/>
    <property type="molecule type" value="Genomic_DNA"/>
</dbReference>
<dbReference type="AlphaFoldDB" id="A0A926NZN5"/>
<proteinExistence type="predicted"/>